<evidence type="ECO:0000259" key="4">
    <source>
        <dbReference type="Pfam" id="PF00026"/>
    </source>
</evidence>
<evidence type="ECO:0000313" key="6">
    <source>
        <dbReference type="Proteomes" id="UP000483672"/>
    </source>
</evidence>
<keyword evidence="3" id="KW-0472">Membrane</keyword>
<dbReference type="PANTHER" id="PTHR47966">
    <property type="entry name" value="BETA-SITE APP-CLEAVING ENZYME, ISOFORM A-RELATED"/>
    <property type="match status" value="1"/>
</dbReference>
<evidence type="ECO:0000256" key="1">
    <source>
        <dbReference type="ARBA" id="ARBA00007447"/>
    </source>
</evidence>
<feature type="transmembrane region" description="Helical" evidence="3">
    <location>
        <begin position="360"/>
        <end position="384"/>
    </location>
</feature>
<feature type="domain" description="Peptidase A1" evidence="4">
    <location>
        <begin position="111"/>
        <end position="311"/>
    </location>
</feature>
<evidence type="ECO:0000313" key="5">
    <source>
        <dbReference type="EMBL" id="KAF3226151.1"/>
    </source>
</evidence>
<dbReference type="AlphaFoldDB" id="A0A7C8QTV0"/>
<name>A0A7C8QTV0_ORBOL</name>
<protein>
    <recommendedName>
        <fullName evidence="4">Peptidase A1 domain-containing protein</fullName>
    </recommendedName>
</protein>
<dbReference type="InterPro" id="IPR033121">
    <property type="entry name" value="PEPTIDASE_A1"/>
</dbReference>
<dbReference type="PANTHER" id="PTHR47966:SF51">
    <property type="entry name" value="BETA-SITE APP-CLEAVING ENZYME, ISOFORM A-RELATED"/>
    <property type="match status" value="1"/>
</dbReference>
<proteinExistence type="inferred from homology"/>
<comment type="caution">
    <text evidence="5">The sequence shown here is derived from an EMBL/GenBank/DDBJ whole genome shotgun (WGS) entry which is preliminary data.</text>
</comment>
<keyword evidence="3" id="KW-1133">Transmembrane helix</keyword>
<dbReference type="GO" id="GO:0004190">
    <property type="term" value="F:aspartic-type endopeptidase activity"/>
    <property type="evidence" value="ECO:0007669"/>
    <property type="project" value="InterPro"/>
</dbReference>
<keyword evidence="3" id="KW-0812">Transmembrane</keyword>
<accession>A0A7C8QTV0</accession>
<dbReference type="CDD" id="cd12087">
    <property type="entry name" value="TM_EGFR-like"/>
    <property type="match status" value="1"/>
</dbReference>
<dbReference type="GO" id="GO:0006508">
    <property type="term" value="P:proteolysis"/>
    <property type="evidence" value="ECO:0007669"/>
    <property type="project" value="InterPro"/>
</dbReference>
<feature type="compositionally biased region" description="Basic and acidic residues" evidence="2">
    <location>
        <begin position="462"/>
        <end position="474"/>
    </location>
</feature>
<reference evidence="5 6" key="1">
    <citation type="submission" date="2019-06" db="EMBL/GenBank/DDBJ databases">
        <authorList>
            <person name="Palmer J.M."/>
        </authorList>
    </citation>
    <scope>NUCLEOTIDE SEQUENCE [LARGE SCALE GENOMIC DNA]</scope>
    <source>
        <strain evidence="5 6">TWF191</strain>
    </source>
</reference>
<dbReference type="EMBL" id="WIPF01000024">
    <property type="protein sequence ID" value="KAF3226151.1"/>
    <property type="molecule type" value="Genomic_DNA"/>
</dbReference>
<gene>
    <name evidence="5" type="ORF">TWF191_004813</name>
</gene>
<dbReference type="InterPro" id="IPR001461">
    <property type="entry name" value="Aspartic_peptidase_A1"/>
</dbReference>
<feature type="region of interest" description="Disordered" evidence="2">
    <location>
        <begin position="415"/>
        <end position="474"/>
    </location>
</feature>
<organism evidence="5 6">
    <name type="scientific">Orbilia oligospora</name>
    <name type="common">Nematode-trapping fungus</name>
    <name type="synonym">Arthrobotrys oligospora</name>
    <dbReference type="NCBI Taxonomy" id="2813651"/>
    <lineage>
        <taxon>Eukaryota</taxon>
        <taxon>Fungi</taxon>
        <taxon>Dikarya</taxon>
        <taxon>Ascomycota</taxon>
        <taxon>Pezizomycotina</taxon>
        <taxon>Orbiliomycetes</taxon>
        <taxon>Orbiliales</taxon>
        <taxon>Orbiliaceae</taxon>
        <taxon>Orbilia</taxon>
    </lineage>
</organism>
<comment type="similarity">
    <text evidence="1">Belongs to the peptidase A1 family.</text>
</comment>
<dbReference type="Proteomes" id="UP000483672">
    <property type="component" value="Unassembled WGS sequence"/>
</dbReference>
<dbReference type="Gene3D" id="2.40.70.10">
    <property type="entry name" value="Acid Proteases"/>
    <property type="match status" value="1"/>
</dbReference>
<dbReference type="InterPro" id="IPR021109">
    <property type="entry name" value="Peptidase_aspartic_dom_sf"/>
</dbReference>
<sequence length="474" mass="51676">MQLLLGIVAAGLDLRMQQNPGEAAVVVLQNITLQPYGASYYGFLVNVTLGTPPQNITLRLTGGQSTTVVSYYEDPVSPLPLECGDFYPELIALNLPVCKYMYTHCVNCLVQIILGGIDTANYEAPMLIYEHDSVTDVQNLTPTEVSIVHTDGSNIKEGYRFPSLKSPSTVLLLGESDIRVPEYLYYWLIENMGATYQLLEQSSNKTMWFVDCLNANRIAVSLKIEFRNINITLTAEHLIGKVNLSYGKWQYVEGSYGGSATGEACRIFVSLSRDYDQINGNAPEADIYLGDPFFRAAYVWFDYQNNQTGLAMPKQDVRASRITGIRADGVIATVGEEGAAVLASNFTGYPSGIPGPPVKVLAGTIVSGIIFIGVVASLVFWFVLRKQNPPEMPPAPTAGLELEGQAKLEMPAKHGNCEVVGSGGYPNELPEEDQQEYRRELPASHASPAELPGSTALRSGRNSRDGSSSRDSSF</sequence>
<dbReference type="Pfam" id="PF00026">
    <property type="entry name" value="Asp"/>
    <property type="match status" value="1"/>
</dbReference>
<dbReference type="SUPFAM" id="SSF50630">
    <property type="entry name" value="Acid proteases"/>
    <property type="match status" value="1"/>
</dbReference>
<evidence type="ECO:0000256" key="3">
    <source>
        <dbReference type="SAM" id="Phobius"/>
    </source>
</evidence>
<evidence type="ECO:0000256" key="2">
    <source>
        <dbReference type="SAM" id="MobiDB-lite"/>
    </source>
</evidence>